<organism evidence="2 3">
    <name type="scientific">Tardibacter chloracetimidivorans</name>
    <dbReference type="NCBI Taxonomy" id="1921510"/>
    <lineage>
        <taxon>Bacteria</taxon>
        <taxon>Pseudomonadati</taxon>
        <taxon>Pseudomonadota</taxon>
        <taxon>Alphaproteobacteria</taxon>
        <taxon>Sphingomonadales</taxon>
        <taxon>Sphingomonadaceae</taxon>
        <taxon>Tardibacter</taxon>
    </lineage>
</organism>
<gene>
    <name evidence="2" type="ORF">BSL82_07710</name>
</gene>
<protein>
    <recommendedName>
        <fullName evidence="1">FAD-binding domain-containing protein</fullName>
    </recommendedName>
</protein>
<evidence type="ECO:0000313" key="2">
    <source>
        <dbReference type="EMBL" id="API59207.1"/>
    </source>
</evidence>
<dbReference type="PANTHER" id="PTHR42685">
    <property type="entry name" value="GERANYLGERANYL DIPHOSPHATE REDUCTASE"/>
    <property type="match status" value="1"/>
</dbReference>
<dbReference type="InterPro" id="IPR050407">
    <property type="entry name" value="Geranylgeranyl_reductase"/>
</dbReference>
<dbReference type="SUPFAM" id="SSF51905">
    <property type="entry name" value="FAD/NAD(P)-binding domain"/>
    <property type="match status" value="1"/>
</dbReference>
<reference evidence="3" key="1">
    <citation type="submission" date="2016-11" db="EMBL/GenBank/DDBJ databases">
        <title>Complete Genome Sequence of alachlor-degrading Sphingomonas sp. strain JJ-A5.</title>
        <authorList>
            <person name="Lee H."/>
            <person name="Ka J.-O."/>
        </authorList>
    </citation>
    <scope>NUCLEOTIDE SEQUENCE [LARGE SCALE GENOMIC DNA]</scope>
    <source>
        <strain evidence="3">JJ-A5</strain>
    </source>
</reference>
<sequence length="367" mass="38653">MDEALVIAGGGPAGTAAALTLARAGQSPLVIERGEAADEKLCGCFLSSETEAMLARLGVEADRLGASTIDRVRLVAAHRSAEVRLPFRARGLSRHRLDGALIEAAARAGARIVRETIVAVAETGGGGGEIETRGKGRLRASTLFLATGKHEVRGAARPVTEPCHNIGLKQMFALSPRQRERLAGAVELYLFDGGYAGLQLVENGRANFCLVIGDSAWRARGGAWDDLVRSLTDEMPMLKERLEGAEPLLARPLAVARIPYGFLHTPGSADGGVYRLGDQAAVIPSFSGDGMAIALHSGIAAADSFLAGSAAADYQMRLRRRLARQFAVAGGLHRLASTGPGRTGLVATARHWPLPMRWAASLTRLSG</sequence>
<dbReference type="Proteomes" id="UP000182063">
    <property type="component" value="Chromosome"/>
</dbReference>
<dbReference type="OrthoDB" id="5652862at2"/>
<proteinExistence type="predicted"/>
<dbReference type="KEGG" id="sphj:BSL82_07710"/>
<dbReference type="InterPro" id="IPR002938">
    <property type="entry name" value="FAD-bd"/>
</dbReference>
<dbReference type="AlphaFoldDB" id="A0A1L3ZUB6"/>
<dbReference type="EMBL" id="CP018221">
    <property type="protein sequence ID" value="API59207.1"/>
    <property type="molecule type" value="Genomic_DNA"/>
</dbReference>
<evidence type="ECO:0000259" key="1">
    <source>
        <dbReference type="Pfam" id="PF01494"/>
    </source>
</evidence>
<dbReference type="STRING" id="1921510.BSL82_07710"/>
<feature type="domain" description="FAD-binding" evidence="1">
    <location>
        <begin position="6"/>
        <end position="122"/>
    </location>
</feature>
<dbReference type="InterPro" id="IPR036188">
    <property type="entry name" value="FAD/NAD-bd_sf"/>
</dbReference>
<dbReference type="PANTHER" id="PTHR42685:SF22">
    <property type="entry name" value="CONDITIONED MEDIUM FACTOR RECEPTOR 1"/>
    <property type="match status" value="1"/>
</dbReference>
<accession>A0A1L3ZUB6</accession>
<name>A0A1L3ZUB6_9SPHN</name>
<dbReference type="RefSeq" id="WP_072596756.1">
    <property type="nucleotide sequence ID" value="NZ_CP018221.1"/>
</dbReference>
<dbReference type="Pfam" id="PF01494">
    <property type="entry name" value="FAD_binding_3"/>
    <property type="match status" value="1"/>
</dbReference>
<dbReference type="Gene3D" id="3.50.50.60">
    <property type="entry name" value="FAD/NAD(P)-binding domain"/>
    <property type="match status" value="1"/>
</dbReference>
<evidence type="ECO:0000313" key="3">
    <source>
        <dbReference type="Proteomes" id="UP000182063"/>
    </source>
</evidence>
<dbReference type="GO" id="GO:0071949">
    <property type="term" value="F:FAD binding"/>
    <property type="evidence" value="ECO:0007669"/>
    <property type="project" value="InterPro"/>
</dbReference>
<dbReference type="PRINTS" id="PR00420">
    <property type="entry name" value="RNGMNOXGNASE"/>
</dbReference>
<keyword evidence="3" id="KW-1185">Reference proteome</keyword>